<dbReference type="InterPro" id="IPR011051">
    <property type="entry name" value="RmlC_Cupin_sf"/>
</dbReference>
<accession>A0A3R9WPB4</accession>
<evidence type="ECO:0000256" key="2">
    <source>
        <dbReference type="SAM" id="SignalP"/>
    </source>
</evidence>
<gene>
    <name evidence="3" type="ORF">HMF7854_04590</name>
</gene>
<feature type="region of interest" description="Disordered" evidence="1">
    <location>
        <begin position="148"/>
        <end position="167"/>
    </location>
</feature>
<feature type="signal peptide" evidence="2">
    <location>
        <begin position="1"/>
        <end position="30"/>
    </location>
</feature>
<feature type="chain" id="PRO_5018554746" description="Cupin domain-containing protein" evidence="2">
    <location>
        <begin position="31"/>
        <end position="167"/>
    </location>
</feature>
<organism evidence="3 4">
    <name type="scientific">Sphingomonas ginkgonis</name>
    <dbReference type="NCBI Taxonomy" id="2315330"/>
    <lineage>
        <taxon>Bacteria</taxon>
        <taxon>Pseudomonadati</taxon>
        <taxon>Pseudomonadota</taxon>
        <taxon>Alphaproteobacteria</taxon>
        <taxon>Sphingomonadales</taxon>
        <taxon>Sphingomonadaceae</taxon>
        <taxon>Sphingomonas</taxon>
    </lineage>
</organism>
<name>A0A3R9WPB4_9SPHN</name>
<dbReference type="Proteomes" id="UP000274661">
    <property type="component" value="Unassembled WGS sequence"/>
</dbReference>
<dbReference type="EMBL" id="RWJF01000001">
    <property type="protein sequence ID" value="RST30187.1"/>
    <property type="molecule type" value="Genomic_DNA"/>
</dbReference>
<dbReference type="InterPro" id="IPR014710">
    <property type="entry name" value="RmlC-like_jellyroll"/>
</dbReference>
<comment type="caution">
    <text evidence="3">The sequence shown here is derived from an EMBL/GenBank/DDBJ whole genome shotgun (WGS) entry which is preliminary data.</text>
</comment>
<sequence length="167" mass="17323">MSLTPMKTKMPLLAAAAMAIAGLGASRSSATPPVNWGGETLVKTNLDEIAKVNDERIKFQTKDPIDTQTVRLEWSANGSSVWHHHPGMVLVQVASGTIVVTREENGRCTTQSYGPGESFVEGDSPHVGTSVDGAVAYAVALVADGQPGRVNDDAPACASGPGVRTPG</sequence>
<dbReference type="OrthoDB" id="9800684at2"/>
<evidence type="ECO:0008006" key="5">
    <source>
        <dbReference type="Google" id="ProtNLM"/>
    </source>
</evidence>
<reference evidence="3 4" key="1">
    <citation type="submission" date="2018-12" db="EMBL/GenBank/DDBJ databases">
        <title>Sphingomonas sp. HMF7854 Genome sequencing and assembly.</title>
        <authorList>
            <person name="Cha I."/>
            <person name="Kang H."/>
            <person name="Kim H."/>
            <person name="Kang J."/>
            <person name="Joh K."/>
        </authorList>
    </citation>
    <scope>NUCLEOTIDE SEQUENCE [LARGE SCALE GENOMIC DNA]</scope>
    <source>
        <strain evidence="3 4">HMF7854</strain>
    </source>
</reference>
<dbReference type="RefSeq" id="WP_126718021.1">
    <property type="nucleotide sequence ID" value="NZ_RWJF01000001.1"/>
</dbReference>
<evidence type="ECO:0000313" key="4">
    <source>
        <dbReference type="Proteomes" id="UP000274661"/>
    </source>
</evidence>
<keyword evidence="4" id="KW-1185">Reference proteome</keyword>
<dbReference type="Gene3D" id="2.60.120.10">
    <property type="entry name" value="Jelly Rolls"/>
    <property type="match status" value="1"/>
</dbReference>
<keyword evidence="2" id="KW-0732">Signal</keyword>
<protein>
    <recommendedName>
        <fullName evidence="5">Cupin domain-containing protein</fullName>
    </recommendedName>
</protein>
<proteinExistence type="predicted"/>
<dbReference type="SUPFAM" id="SSF51182">
    <property type="entry name" value="RmlC-like cupins"/>
    <property type="match status" value="1"/>
</dbReference>
<evidence type="ECO:0000256" key="1">
    <source>
        <dbReference type="SAM" id="MobiDB-lite"/>
    </source>
</evidence>
<evidence type="ECO:0000313" key="3">
    <source>
        <dbReference type="EMBL" id="RST30187.1"/>
    </source>
</evidence>
<dbReference type="AlphaFoldDB" id="A0A3R9WPB4"/>